<comment type="caution">
    <text evidence="1">The sequence shown here is derived from an EMBL/GenBank/DDBJ whole genome shotgun (WGS) entry which is preliminary data.</text>
</comment>
<reference evidence="1 2" key="1">
    <citation type="submission" date="2020-08" db="EMBL/GenBank/DDBJ databases">
        <title>Sequencing the genomes of 1000 actinobacteria strains.</title>
        <authorList>
            <person name="Klenk H.-P."/>
        </authorList>
    </citation>
    <scope>NUCLEOTIDE SEQUENCE [LARGE SCALE GENOMIC DNA]</scope>
    <source>
        <strain evidence="1 2">DSM 45084</strain>
    </source>
</reference>
<dbReference type="AlphaFoldDB" id="A0A7W7T131"/>
<accession>A0A7W7T131</accession>
<organism evidence="1 2">
    <name type="scientific">Saccharothrix violaceirubra</name>
    <dbReference type="NCBI Taxonomy" id="413306"/>
    <lineage>
        <taxon>Bacteria</taxon>
        <taxon>Bacillati</taxon>
        <taxon>Actinomycetota</taxon>
        <taxon>Actinomycetes</taxon>
        <taxon>Pseudonocardiales</taxon>
        <taxon>Pseudonocardiaceae</taxon>
        <taxon>Saccharothrix</taxon>
    </lineage>
</organism>
<dbReference type="Proteomes" id="UP000542674">
    <property type="component" value="Unassembled WGS sequence"/>
</dbReference>
<dbReference type="RefSeq" id="WP_184667760.1">
    <property type="nucleotide sequence ID" value="NZ_BAABAI010000031.1"/>
</dbReference>
<sequence>MAASRALAYARDAHGMFIEPDAVDSLVTGLRDLRDALDLIAQESFFVASHTMPIGAGYAGEIGRMFQDIASRSTMTVIPDLIAGLDGLIGQLDRSRASYHAVETAAAAAFDRP</sequence>
<protein>
    <submittedName>
        <fullName evidence="1">Uncharacterized protein</fullName>
    </submittedName>
</protein>
<gene>
    <name evidence="1" type="ORF">F4559_001974</name>
</gene>
<proteinExistence type="predicted"/>
<name>A0A7W7T131_9PSEU</name>
<keyword evidence="2" id="KW-1185">Reference proteome</keyword>
<dbReference type="EMBL" id="JACHJS010000001">
    <property type="protein sequence ID" value="MBB4964615.1"/>
    <property type="molecule type" value="Genomic_DNA"/>
</dbReference>
<evidence type="ECO:0000313" key="2">
    <source>
        <dbReference type="Proteomes" id="UP000542674"/>
    </source>
</evidence>
<evidence type="ECO:0000313" key="1">
    <source>
        <dbReference type="EMBL" id="MBB4964615.1"/>
    </source>
</evidence>